<dbReference type="Gene3D" id="1.25.40.20">
    <property type="entry name" value="Ankyrin repeat-containing domain"/>
    <property type="match status" value="2"/>
</dbReference>
<organism evidence="4">
    <name type="scientific">Manihot esculenta</name>
    <name type="common">Cassava</name>
    <name type="synonym">Jatropha manihot</name>
    <dbReference type="NCBI Taxonomy" id="3983"/>
    <lineage>
        <taxon>Eukaryota</taxon>
        <taxon>Viridiplantae</taxon>
        <taxon>Streptophyta</taxon>
        <taxon>Embryophyta</taxon>
        <taxon>Tracheophyta</taxon>
        <taxon>Spermatophyta</taxon>
        <taxon>Magnoliopsida</taxon>
        <taxon>eudicotyledons</taxon>
        <taxon>Gunneridae</taxon>
        <taxon>Pentapetalae</taxon>
        <taxon>rosids</taxon>
        <taxon>fabids</taxon>
        <taxon>Malpighiales</taxon>
        <taxon>Euphorbiaceae</taxon>
        <taxon>Crotonoideae</taxon>
        <taxon>Manihoteae</taxon>
        <taxon>Manihot</taxon>
    </lineage>
</organism>
<sequence length="267" mass="29704">MWTSIVPQNLTTHNYENWRIWMKNYLLAHDLWDIVEATTESPLPEQAEFKEWQKKNAAALYAIHILCSLDVFLKIKEIDSAGLCWNALADIKMECTPKPEPEPEPEPILQSEKENVYLKFRSLCLAIGNGCEAVKEFIENSPEAVREKLTNFGDTALHLAAYNGNVKVVEEILNNNNETALSIAAGSGNLRLAECMINKSKKLACVAGTTYIPVNVACGKGHRDVTCFLYSVTPLDFLLPEAGAFGSLLLHAAICNHFFGKKASNFL</sequence>
<dbReference type="InterPro" id="IPR002110">
    <property type="entry name" value="Ankyrin_rpt"/>
</dbReference>
<proteinExistence type="predicted"/>
<dbReference type="AlphaFoldDB" id="A0A2C9VJP3"/>
<reference evidence="4" key="1">
    <citation type="submission" date="2016-02" db="EMBL/GenBank/DDBJ databases">
        <title>WGS assembly of Manihot esculenta.</title>
        <authorList>
            <person name="Bredeson J.V."/>
            <person name="Prochnik S.E."/>
            <person name="Lyons J.B."/>
            <person name="Schmutz J."/>
            <person name="Grimwood J."/>
            <person name="Vrebalov J."/>
            <person name="Bart R.S."/>
            <person name="Amuge T."/>
            <person name="Ferguson M.E."/>
            <person name="Green R."/>
            <person name="Putnam N."/>
            <person name="Stites J."/>
            <person name="Rounsley S."/>
            <person name="Rokhsar D.S."/>
        </authorList>
    </citation>
    <scope>NUCLEOTIDE SEQUENCE [LARGE SCALE GENOMIC DNA]</scope>
    <source>
        <tissue evidence="4">Leaf</tissue>
    </source>
</reference>
<accession>A0A2C9VJP3</accession>
<dbReference type="OMA" id="ADIKMEC"/>
<dbReference type="Pfam" id="PF14223">
    <property type="entry name" value="Retrotran_gag_2"/>
    <property type="match status" value="1"/>
</dbReference>
<keyword evidence="1" id="KW-0677">Repeat</keyword>
<dbReference type="InterPro" id="IPR036770">
    <property type="entry name" value="Ankyrin_rpt-contain_sf"/>
</dbReference>
<gene>
    <name evidence="4" type="ORF">MANES_07G086400</name>
</gene>
<name>A0A2C9VJP3_MANES</name>
<evidence type="ECO:0000256" key="3">
    <source>
        <dbReference type="PROSITE-ProRule" id="PRU00023"/>
    </source>
</evidence>
<dbReference type="PROSITE" id="PS50088">
    <property type="entry name" value="ANK_REPEAT"/>
    <property type="match status" value="1"/>
</dbReference>
<evidence type="ECO:0000256" key="2">
    <source>
        <dbReference type="ARBA" id="ARBA00023043"/>
    </source>
</evidence>
<keyword evidence="2 3" id="KW-0040">ANK repeat</keyword>
<protein>
    <submittedName>
        <fullName evidence="4">Uncharacterized protein</fullName>
    </submittedName>
</protein>
<dbReference type="SMART" id="SM00248">
    <property type="entry name" value="ANK"/>
    <property type="match status" value="1"/>
</dbReference>
<feature type="repeat" description="ANK" evidence="3">
    <location>
        <begin position="152"/>
        <end position="176"/>
    </location>
</feature>
<dbReference type="STRING" id="3983.A0A2C9VJP3"/>
<evidence type="ECO:0000313" key="4">
    <source>
        <dbReference type="EMBL" id="OAY45727.1"/>
    </source>
</evidence>
<evidence type="ECO:0000256" key="1">
    <source>
        <dbReference type="ARBA" id="ARBA00022737"/>
    </source>
</evidence>
<dbReference type="EMBL" id="CM004393">
    <property type="protein sequence ID" value="OAY45727.1"/>
    <property type="molecule type" value="Genomic_DNA"/>
</dbReference>
<dbReference type="PROSITE" id="PS50297">
    <property type="entry name" value="ANK_REP_REGION"/>
    <property type="match status" value="1"/>
</dbReference>
<dbReference type="Pfam" id="PF12796">
    <property type="entry name" value="Ank_2"/>
    <property type="match status" value="1"/>
</dbReference>
<dbReference type="SUPFAM" id="SSF48403">
    <property type="entry name" value="Ankyrin repeat"/>
    <property type="match status" value="1"/>
</dbReference>
<dbReference type="PANTHER" id="PTHR24186">
    <property type="entry name" value="PROTEIN PHOSPHATASE 1 REGULATORY SUBUNIT"/>
    <property type="match status" value="1"/>
</dbReference>
<dbReference type="PANTHER" id="PTHR24186:SF38">
    <property type="entry name" value="ANKYRIN REPEAT FAMILY PROTEIN"/>
    <property type="match status" value="1"/>
</dbReference>